<reference evidence="2 4" key="1">
    <citation type="submission" date="2023-02" db="EMBL/GenBank/DDBJ databases">
        <title>Encephalitozoon hellem ATCC 50451 complete genome.</title>
        <authorList>
            <person name="Mascarenhas dos Santos A.C."/>
            <person name="Julian A.T."/>
            <person name="Pombert J.-F."/>
        </authorList>
    </citation>
    <scope>NUCLEOTIDE SEQUENCE [LARGE SCALE GENOMIC DNA]</scope>
    <source>
        <strain evidence="2 4">ATCC 50451</strain>
    </source>
</reference>
<dbReference type="Pfam" id="PF07937">
    <property type="entry name" value="DUF1686"/>
    <property type="match status" value="1"/>
</dbReference>
<protein>
    <submittedName>
        <fullName evidence="2">DUF1686 domain-containing protein</fullName>
    </submittedName>
</protein>
<gene>
    <name evidence="2" type="ORF">PFJ87_01g00080</name>
    <name evidence="3" type="ORF">PFJ87_08g00090</name>
</gene>
<feature type="transmembrane region" description="Helical" evidence="1">
    <location>
        <begin position="231"/>
        <end position="252"/>
    </location>
</feature>
<keyword evidence="1" id="KW-0472">Membrane</keyword>
<feature type="transmembrane region" description="Helical" evidence="1">
    <location>
        <begin position="199"/>
        <end position="219"/>
    </location>
</feature>
<feature type="transmembrane region" description="Helical" evidence="1">
    <location>
        <begin position="304"/>
        <end position="324"/>
    </location>
</feature>
<keyword evidence="1" id="KW-0812">Transmembrane</keyword>
<keyword evidence="4" id="KW-1185">Reference proteome</keyword>
<keyword evidence="1" id="KW-1133">Transmembrane helix</keyword>
<feature type="transmembrane region" description="Helical" evidence="1">
    <location>
        <begin position="336"/>
        <end position="354"/>
    </location>
</feature>
<dbReference type="Proteomes" id="UP001217963">
    <property type="component" value="Chromosome I"/>
</dbReference>
<evidence type="ECO:0000313" key="2">
    <source>
        <dbReference type="EMBL" id="WEL37756.1"/>
    </source>
</evidence>
<dbReference type="Proteomes" id="UP001217963">
    <property type="component" value="Chromosome VIII"/>
</dbReference>
<proteinExistence type="predicted"/>
<feature type="transmembrane region" description="Helical" evidence="1">
    <location>
        <begin position="366"/>
        <end position="387"/>
    </location>
</feature>
<dbReference type="EMBL" id="CP119069">
    <property type="protein sequence ID" value="WEL39152.1"/>
    <property type="molecule type" value="Genomic_DNA"/>
</dbReference>
<organism evidence="2 4">
    <name type="scientific">Encephalitozoon hellem</name>
    <name type="common">Microsporidian parasite</name>
    <dbReference type="NCBI Taxonomy" id="27973"/>
    <lineage>
        <taxon>Eukaryota</taxon>
        <taxon>Fungi</taxon>
        <taxon>Fungi incertae sedis</taxon>
        <taxon>Microsporidia</taxon>
        <taxon>Unikaryonidae</taxon>
        <taxon>Encephalitozoon</taxon>
    </lineage>
</organism>
<evidence type="ECO:0000313" key="3">
    <source>
        <dbReference type="EMBL" id="WEL39152.1"/>
    </source>
</evidence>
<accession>A0ABY8CJC0</accession>
<feature type="transmembrane region" description="Helical" evidence="1">
    <location>
        <begin position="399"/>
        <end position="419"/>
    </location>
</feature>
<sequence length="439" mass="48933">MESSDNSFQKRIENLFRVLIQRCLNDDGLLDLKTDIEKFASIYKDQTSNEQKESLNALVREIDHFISIVGNCKIQIPDVAAEEELLSKTLNDIFPELQSDDINSAARKIFNDIYNLNEEFGHSILQEEAENFSVSDFVSRKIQSFQDKLNEKLSNFVGHNEVIDAILGYYRKLKPSDLSQKAPTGTGVIERVIQKIKELGVGGILIGFIIVLVIQGILWATGQHDGVIGKAWSTTLYSVATIGAMLYLVWVAKKSYNSLDRAYSVITGEVTHSGIMEVLTNRETLTAIASMIPMVVGIPNMGTILSSIYGLTVAATSIVMIYVHNLSLTEMNLKEIGVVMVGNILVISLYLIGYKKSFEDDGYGPNYRMHIGMIIFVFLLLFLSFISKRKTNNTTEPGIKSHVVFTITLLVSTFVSFVAGREYRQLYGGVNGYESRTAA</sequence>
<dbReference type="InterPro" id="IPR012468">
    <property type="entry name" value="DUF1686"/>
</dbReference>
<evidence type="ECO:0000256" key="1">
    <source>
        <dbReference type="SAM" id="Phobius"/>
    </source>
</evidence>
<evidence type="ECO:0000313" key="4">
    <source>
        <dbReference type="Proteomes" id="UP001217963"/>
    </source>
</evidence>
<dbReference type="EMBL" id="CP119062">
    <property type="protein sequence ID" value="WEL37756.1"/>
    <property type="molecule type" value="Genomic_DNA"/>
</dbReference>
<name>A0ABY8CJC0_ENCHE</name>